<dbReference type="GO" id="GO:0030313">
    <property type="term" value="C:cell envelope"/>
    <property type="evidence" value="ECO:0007669"/>
    <property type="project" value="UniProtKB-SubCell"/>
</dbReference>
<accession>A0A6J6K570</accession>
<dbReference type="InterPro" id="IPR006127">
    <property type="entry name" value="ZnuA-like"/>
</dbReference>
<organism evidence="7">
    <name type="scientific">freshwater metagenome</name>
    <dbReference type="NCBI Taxonomy" id="449393"/>
    <lineage>
        <taxon>unclassified sequences</taxon>
        <taxon>metagenomes</taxon>
        <taxon>ecological metagenomes</taxon>
    </lineage>
</organism>
<evidence type="ECO:0000256" key="4">
    <source>
        <dbReference type="ARBA" id="ARBA00022729"/>
    </source>
</evidence>
<dbReference type="InterPro" id="IPR006129">
    <property type="entry name" value="AdhesinB"/>
</dbReference>
<dbReference type="InterPro" id="IPR050492">
    <property type="entry name" value="Bact_metal-bind_prot9"/>
</dbReference>
<protein>
    <submittedName>
        <fullName evidence="7">Unannotated protein</fullName>
    </submittedName>
</protein>
<dbReference type="InterPro" id="IPR006128">
    <property type="entry name" value="Lipoprotein_PsaA-like"/>
</dbReference>
<dbReference type="PANTHER" id="PTHR42953">
    <property type="entry name" value="HIGH-AFFINITY ZINC UPTAKE SYSTEM PROTEIN ZNUA-RELATED"/>
    <property type="match status" value="1"/>
</dbReference>
<dbReference type="PANTHER" id="PTHR42953:SF1">
    <property type="entry name" value="METAL-BINDING PROTEIN HI_0362-RELATED"/>
    <property type="match status" value="1"/>
</dbReference>
<dbReference type="Gene3D" id="3.40.50.1980">
    <property type="entry name" value="Nitrogenase molybdenum iron protein domain"/>
    <property type="match status" value="2"/>
</dbReference>
<dbReference type="GO" id="GO:0046872">
    <property type="term" value="F:metal ion binding"/>
    <property type="evidence" value="ECO:0007669"/>
    <property type="project" value="UniProtKB-KW"/>
</dbReference>
<dbReference type="Pfam" id="PF01297">
    <property type="entry name" value="ZnuA"/>
    <property type="match status" value="1"/>
</dbReference>
<reference evidence="7" key="1">
    <citation type="submission" date="2020-05" db="EMBL/GenBank/DDBJ databases">
        <authorList>
            <person name="Chiriac C."/>
            <person name="Salcher M."/>
            <person name="Ghai R."/>
            <person name="Kavagutti S V."/>
        </authorList>
    </citation>
    <scope>NUCLEOTIDE SEQUENCE</scope>
</reference>
<dbReference type="AlphaFoldDB" id="A0A6J6K570"/>
<evidence type="ECO:0000256" key="5">
    <source>
        <dbReference type="SAM" id="MobiDB-lite"/>
    </source>
</evidence>
<dbReference type="SUPFAM" id="SSF53807">
    <property type="entry name" value="Helical backbone' metal receptor"/>
    <property type="match status" value="1"/>
</dbReference>
<gene>
    <name evidence="6" type="ORF">UFOPK2086_00054</name>
    <name evidence="7" type="ORF">UFOPK2214_00077</name>
</gene>
<dbReference type="PRINTS" id="PR00690">
    <property type="entry name" value="ADHESNFAMILY"/>
</dbReference>
<dbReference type="PRINTS" id="PR00691">
    <property type="entry name" value="ADHESINB"/>
</dbReference>
<sequence>MGASPAGPAQEQTRGQAQRPRPAKKTNNRGSLNSFHSGLTGGIRLSLCVAAVFASTVALARHDDEPIQAATSTPVNPGAPSTAPVVAQKRVLVSDPANTAIVREIAGDLLIVESIIPPGANGHTYEPVPADAIKAASADLYIENGMELNMAVTNFVRSNYRSGTPEVSLANAIPKNEVISTDSAEQIAAHGHAHSYNAHFWTNPSYAIVYAQQVSAALSQIDSANAATYTTRANAFIERLRVLDTAFAAAIASIPPQNKKLVVYHDSWSYFGRRYGIPVVGALQPVSFSEPSADEIRKMIDQIRREAVPAFFGSEVFPSDVLNAISAETKAKYYSDLSDEVLPGTPGSPEHSYEGMMIQNVRMMTTALGGNVALLANLTPGGSPS</sequence>
<name>A0A6J6K570_9ZZZZ</name>
<dbReference type="GO" id="GO:0030001">
    <property type="term" value="P:metal ion transport"/>
    <property type="evidence" value="ECO:0007669"/>
    <property type="project" value="InterPro"/>
</dbReference>
<evidence type="ECO:0000313" key="7">
    <source>
        <dbReference type="EMBL" id="CAB4643503.1"/>
    </source>
</evidence>
<keyword evidence="2" id="KW-0813">Transport</keyword>
<dbReference type="EMBL" id="CAEZVQ010000002">
    <property type="protein sequence ID" value="CAB4626333.1"/>
    <property type="molecule type" value="Genomic_DNA"/>
</dbReference>
<proteinExistence type="predicted"/>
<dbReference type="EMBL" id="CAEZWJ010000002">
    <property type="protein sequence ID" value="CAB4643503.1"/>
    <property type="molecule type" value="Genomic_DNA"/>
</dbReference>
<evidence type="ECO:0000313" key="6">
    <source>
        <dbReference type="EMBL" id="CAB4626333.1"/>
    </source>
</evidence>
<evidence type="ECO:0000256" key="3">
    <source>
        <dbReference type="ARBA" id="ARBA00022723"/>
    </source>
</evidence>
<comment type="subcellular location">
    <subcellularLocation>
        <location evidence="1">Cell envelope</location>
    </subcellularLocation>
</comment>
<dbReference type="GO" id="GO:0007155">
    <property type="term" value="P:cell adhesion"/>
    <property type="evidence" value="ECO:0007669"/>
    <property type="project" value="InterPro"/>
</dbReference>
<evidence type="ECO:0000256" key="2">
    <source>
        <dbReference type="ARBA" id="ARBA00022448"/>
    </source>
</evidence>
<keyword evidence="3" id="KW-0479">Metal-binding</keyword>
<feature type="region of interest" description="Disordered" evidence="5">
    <location>
        <begin position="1"/>
        <end position="35"/>
    </location>
</feature>
<keyword evidence="4" id="KW-0732">Signal</keyword>
<evidence type="ECO:0000256" key="1">
    <source>
        <dbReference type="ARBA" id="ARBA00004196"/>
    </source>
</evidence>